<keyword evidence="2 6" id="KW-1003">Cell membrane</keyword>
<evidence type="ECO:0000256" key="3">
    <source>
        <dbReference type="ARBA" id="ARBA00022692"/>
    </source>
</evidence>
<dbReference type="GO" id="GO:0006011">
    <property type="term" value="P:UDP-alpha-D-glucose metabolic process"/>
    <property type="evidence" value="ECO:0007669"/>
    <property type="project" value="InterPro"/>
</dbReference>
<accession>A0A6N8DIM2</accession>
<evidence type="ECO:0000313" key="8">
    <source>
        <dbReference type="Proteomes" id="UP000439113"/>
    </source>
</evidence>
<feature type="signal peptide" evidence="6">
    <location>
        <begin position="1"/>
        <end position="26"/>
    </location>
</feature>
<gene>
    <name evidence="7" type="ORF">GJ654_01315</name>
</gene>
<comment type="similarity">
    <text evidence="6">Belongs to the AcsB/BcsB family.</text>
</comment>
<comment type="caution">
    <text evidence="7">The sequence shown here is derived from an EMBL/GenBank/DDBJ whole genome shotgun (WGS) entry which is preliminary data.</text>
</comment>
<sequence length="860" mass="91317">MMSPLAKRVFCALASAVPLLAVAAQAQSLLAPLPMSQLPLIGSAPSKLLAGAPRPSPPPPSNKIDYTPVSAILDPHVGEAVLRHLPNNIQGFRLQGETGASEWPIYLSETQALRKLSFRIGYLSAVSVMPEASTLTVFINDVAIGETHINAPNKAEQVDFAVPPELLRPGFNAVRVSVDQRHRVDCSLAATNELWTQIDPSRTGLLIPGGDAGVRDIADIPALPPDAQGALPIRAVLPGRTSPANIERMIRAVQFISTHGRFEQPSVDVGPMASGDYGVNLVVGLYEDVAKLADLDGDLSGLGRVDGPRLALLAATPSRRATIVITGLTEDDVNRALADFAREPARKGSPEGLRAAQSFPGYRIGGGQTLRLRDLGLHSQEFSGRFFRAGFNIVLPADFYPANYAKVPLNLSGGYVAGLSRGAQILISINGRDAVSAPLPANGGGVFKDKTLPLPLGFFRPGLNRIEIAAQVPTPEDLVCDPVKMLEAKKRFLLLDSTQLRLPDLARIGRAPDLAVTATGGFPFIGAGKQPKMFMPAPDRNSIAAAATLAGRMAASAGRPIDFRFTLTPPPEGSGATLAILDGRTLDDETAKKFGVDGARLREAWRDRFDAKASEVEEKLSDFDSRARARLVLQKNLPAACHMSKRAVAAASAAAPPEPPPTMEEAHALENDGERDLVAAWARDGVSEVFWRRTGEAISAASDGLTRITRGAWNGARHFAGGGGEERAAKRVYRPANSLVIAQVPLGAGADDIWTLVTAPNTALLAESVNCLSDPRVWRQVEGRVAALDASNGEIAHLEPGSLRFVATQPLSVSNLRLIAASWLSLNSLAYVGLALLAALLFGAATFAFVRSVGRRQECD</sequence>
<keyword evidence="6" id="KW-0973">c-di-GMP</keyword>
<evidence type="ECO:0000256" key="5">
    <source>
        <dbReference type="ARBA" id="ARBA00023136"/>
    </source>
</evidence>
<protein>
    <recommendedName>
        <fullName evidence="6">Cyclic di-GMP-binding protein</fullName>
    </recommendedName>
    <alternativeName>
        <fullName evidence="6">Cellulose synthase regulatory subunit</fullName>
    </alternativeName>
</protein>
<dbReference type="EMBL" id="WNKS01000001">
    <property type="protein sequence ID" value="MTV29626.1"/>
    <property type="molecule type" value="Genomic_DNA"/>
</dbReference>
<reference evidence="7 8" key="1">
    <citation type="submission" date="2019-11" db="EMBL/GenBank/DDBJ databases">
        <title>Whole-genome sequence of a Rhodoblastus acidophilus DSM 142.</title>
        <authorList>
            <person name="Kyndt J.A."/>
            <person name="Meyer T.E."/>
        </authorList>
    </citation>
    <scope>NUCLEOTIDE SEQUENCE [LARGE SCALE GENOMIC DNA]</scope>
    <source>
        <strain evidence="7 8">DSM 142</strain>
    </source>
</reference>
<dbReference type="GO" id="GO:0030244">
    <property type="term" value="P:cellulose biosynthetic process"/>
    <property type="evidence" value="ECO:0007669"/>
    <property type="project" value="UniProtKB-KW"/>
</dbReference>
<keyword evidence="4 6" id="KW-1133">Transmembrane helix</keyword>
<feature type="chain" id="PRO_5027160968" description="Cyclic di-GMP-binding protein" evidence="6">
    <location>
        <begin position="27"/>
        <end position="860"/>
    </location>
</feature>
<keyword evidence="6" id="KW-0997">Cell inner membrane</keyword>
<comment type="subcellular location">
    <subcellularLocation>
        <location evidence="6">Cell inner membrane</location>
    </subcellularLocation>
    <subcellularLocation>
        <location evidence="1">Cell membrane</location>
        <topology evidence="1">Single-pass membrane protein</topology>
    </subcellularLocation>
</comment>
<evidence type="ECO:0000256" key="2">
    <source>
        <dbReference type="ARBA" id="ARBA00022475"/>
    </source>
</evidence>
<dbReference type="AlphaFoldDB" id="A0A6N8DIM2"/>
<organism evidence="7 8">
    <name type="scientific">Rhodoblastus acidophilus</name>
    <name type="common">Rhodopseudomonas acidophila</name>
    <dbReference type="NCBI Taxonomy" id="1074"/>
    <lineage>
        <taxon>Bacteria</taxon>
        <taxon>Pseudomonadati</taxon>
        <taxon>Pseudomonadota</taxon>
        <taxon>Alphaproteobacteria</taxon>
        <taxon>Hyphomicrobiales</taxon>
        <taxon>Rhodoblastaceae</taxon>
        <taxon>Rhodoblastus</taxon>
    </lineage>
</organism>
<keyword evidence="6" id="KW-0135">Cellulose biosynthesis</keyword>
<dbReference type="UniPathway" id="UPA00694"/>
<dbReference type="PANTHER" id="PTHR39083">
    <property type="entry name" value="CYCLIC DI-GMP-BINDING PROTEIN"/>
    <property type="match status" value="1"/>
</dbReference>
<comment type="function">
    <text evidence="6">Binds the cellulose synthase activator, bis-(3'-5') cyclic diguanylic acid (c-di-GMP).</text>
</comment>
<dbReference type="Pfam" id="PF03170">
    <property type="entry name" value="BcsB"/>
    <property type="match status" value="1"/>
</dbReference>
<evidence type="ECO:0000256" key="1">
    <source>
        <dbReference type="ARBA" id="ARBA00004162"/>
    </source>
</evidence>
<evidence type="ECO:0000256" key="6">
    <source>
        <dbReference type="RuleBase" id="RU365021"/>
    </source>
</evidence>
<dbReference type="Gene3D" id="2.60.120.260">
    <property type="entry name" value="Galactose-binding domain-like"/>
    <property type="match status" value="2"/>
</dbReference>
<comment type="pathway">
    <text evidence="6">Glycan metabolism; bacterial cellulose biosynthesis.</text>
</comment>
<dbReference type="GO" id="GO:0005886">
    <property type="term" value="C:plasma membrane"/>
    <property type="evidence" value="ECO:0007669"/>
    <property type="project" value="UniProtKB-SubCell"/>
</dbReference>
<name>A0A6N8DIM2_RHOAC</name>
<dbReference type="InterPro" id="IPR018513">
    <property type="entry name" value="Cell_synthase_bac"/>
</dbReference>
<feature type="transmembrane region" description="Helical" evidence="6">
    <location>
        <begin position="829"/>
        <end position="850"/>
    </location>
</feature>
<evidence type="ECO:0000313" key="7">
    <source>
        <dbReference type="EMBL" id="MTV29626.1"/>
    </source>
</evidence>
<keyword evidence="6" id="KW-0732">Signal</keyword>
<dbReference type="Proteomes" id="UP000439113">
    <property type="component" value="Unassembled WGS sequence"/>
</dbReference>
<keyword evidence="3 6" id="KW-0812">Transmembrane</keyword>
<evidence type="ECO:0000256" key="4">
    <source>
        <dbReference type="ARBA" id="ARBA00022989"/>
    </source>
</evidence>
<comment type="subunit">
    <text evidence="6">Tightly associated with the cellulose synthase catalytic subunit.</text>
</comment>
<keyword evidence="5 6" id="KW-0472">Membrane</keyword>
<dbReference type="PANTHER" id="PTHR39083:SF1">
    <property type="entry name" value="CYCLIC DI-GMP-BINDING PROTEIN"/>
    <property type="match status" value="1"/>
</dbReference>
<dbReference type="OrthoDB" id="7615145at2"/>
<proteinExistence type="inferred from homology"/>